<dbReference type="EMBL" id="KV907503">
    <property type="protein sequence ID" value="OOF94005.1"/>
    <property type="molecule type" value="Genomic_DNA"/>
</dbReference>
<feature type="region of interest" description="Disordered" evidence="5">
    <location>
        <begin position="1"/>
        <end position="29"/>
    </location>
</feature>
<dbReference type="Pfam" id="PF07690">
    <property type="entry name" value="MFS_1"/>
    <property type="match status" value="1"/>
</dbReference>
<feature type="compositionally biased region" description="Polar residues" evidence="5">
    <location>
        <begin position="20"/>
        <end position="29"/>
    </location>
</feature>
<dbReference type="OMA" id="FFYRFCT"/>
<feature type="transmembrane region" description="Helical" evidence="6">
    <location>
        <begin position="332"/>
        <end position="354"/>
    </location>
</feature>
<keyword evidence="2 6" id="KW-0812">Transmembrane</keyword>
<dbReference type="PANTHER" id="PTHR23507">
    <property type="entry name" value="ZGC:174356"/>
    <property type="match status" value="1"/>
</dbReference>
<proteinExistence type="predicted"/>
<evidence type="ECO:0000256" key="4">
    <source>
        <dbReference type="ARBA" id="ARBA00023136"/>
    </source>
</evidence>
<evidence type="ECO:0000256" key="3">
    <source>
        <dbReference type="ARBA" id="ARBA00022989"/>
    </source>
</evidence>
<evidence type="ECO:0000256" key="6">
    <source>
        <dbReference type="SAM" id="Phobius"/>
    </source>
</evidence>
<evidence type="ECO:0000313" key="8">
    <source>
        <dbReference type="EMBL" id="OOF94005.1"/>
    </source>
</evidence>
<evidence type="ECO:0000259" key="7">
    <source>
        <dbReference type="PROSITE" id="PS50850"/>
    </source>
</evidence>
<feature type="transmembrane region" description="Helical" evidence="6">
    <location>
        <begin position="400"/>
        <end position="421"/>
    </location>
</feature>
<dbReference type="AlphaFoldDB" id="A0A1R3RHN8"/>
<feature type="transmembrane region" description="Helical" evidence="6">
    <location>
        <begin position="375"/>
        <end position="394"/>
    </location>
</feature>
<keyword evidence="9" id="KW-1185">Reference proteome</keyword>
<evidence type="ECO:0000256" key="5">
    <source>
        <dbReference type="SAM" id="MobiDB-lite"/>
    </source>
</evidence>
<dbReference type="SUPFAM" id="SSF103473">
    <property type="entry name" value="MFS general substrate transporter"/>
    <property type="match status" value="1"/>
</dbReference>
<dbReference type="InterPro" id="IPR011701">
    <property type="entry name" value="MFS"/>
</dbReference>
<dbReference type="OrthoDB" id="194139at2759"/>
<feature type="transmembrane region" description="Helical" evidence="6">
    <location>
        <begin position="130"/>
        <end position="154"/>
    </location>
</feature>
<feature type="domain" description="Major facilitator superfamily (MFS) profile" evidence="7">
    <location>
        <begin position="43"/>
        <end position="492"/>
    </location>
</feature>
<dbReference type="VEuPathDB" id="FungiDB:ASPCADRAFT_150660"/>
<feature type="transmembrane region" description="Helical" evidence="6">
    <location>
        <begin position="468"/>
        <end position="488"/>
    </location>
</feature>
<feature type="transmembrane region" description="Helical" evidence="6">
    <location>
        <begin position="33"/>
        <end position="56"/>
    </location>
</feature>
<protein>
    <recommendedName>
        <fullName evidence="7">Major facilitator superfamily (MFS) profile domain-containing protein</fullName>
    </recommendedName>
</protein>
<feature type="transmembrane region" description="Helical" evidence="6">
    <location>
        <begin position="220"/>
        <end position="243"/>
    </location>
</feature>
<feature type="compositionally biased region" description="Basic and acidic residues" evidence="5">
    <location>
        <begin position="1"/>
        <end position="12"/>
    </location>
</feature>
<evidence type="ECO:0000256" key="2">
    <source>
        <dbReference type="ARBA" id="ARBA00022692"/>
    </source>
</evidence>
<evidence type="ECO:0000256" key="1">
    <source>
        <dbReference type="ARBA" id="ARBA00004141"/>
    </source>
</evidence>
<organism evidence="8 9">
    <name type="scientific">Aspergillus carbonarius (strain ITEM 5010)</name>
    <dbReference type="NCBI Taxonomy" id="602072"/>
    <lineage>
        <taxon>Eukaryota</taxon>
        <taxon>Fungi</taxon>
        <taxon>Dikarya</taxon>
        <taxon>Ascomycota</taxon>
        <taxon>Pezizomycotina</taxon>
        <taxon>Eurotiomycetes</taxon>
        <taxon>Eurotiomycetidae</taxon>
        <taxon>Eurotiales</taxon>
        <taxon>Aspergillaceae</taxon>
        <taxon>Aspergillus</taxon>
        <taxon>Aspergillus subgen. Circumdati</taxon>
    </lineage>
</organism>
<feature type="compositionally biased region" description="Basic and acidic residues" evidence="5">
    <location>
        <begin position="267"/>
        <end position="277"/>
    </location>
</feature>
<feature type="region of interest" description="Disordered" evidence="5">
    <location>
        <begin position="254"/>
        <end position="277"/>
    </location>
</feature>
<name>A0A1R3RHN8_ASPC5</name>
<dbReference type="GO" id="GO:0022857">
    <property type="term" value="F:transmembrane transporter activity"/>
    <property type="evidence" value="ECO:0007669"/>
    <property type="project" value="InterPro"/>
</dbReference>
<dbReference type="InterPro" id="IPR036259">
    <property type="entry name" value="MFS_trans_sf"/>
</dbReference>
<feature type="transmembrane region" description="Helical" evidence="6">
    <location>
        <begin position="195"/>
        <end position="214"/>
    </location>
</feature>
<dbReference type="PROSITE" id="PS50850">
    <property type="entry name" value="MFS"/>
    <property type="match status" value="1"/>
</dbReference>
<dbReference type="PANTHER" id="PTHR23507:SF1">
    <property type="entry name" value="FI18259P1-RELATED"/>
    <property type="match status" value="1"/>
</dbReference>
<accession>A0A1R3RHN8</accession>
<dbReference type="Proteomes" id="UP000188318">
    <property type="component" value="Unassembled WGS sequence"/>
</dbReference>
<feature type="transmembrane region" description="Helical" evidence="6">
    <location>
        <begin position="433"/>
        <end position="456"/>
    </location>
</feature>
<feature type="transmembrane region" description="Helical" evidence="6">
    <location>
        <begin position="160"/>
        <end position="183"/>
    </location>
</feature>
<reference evidence="9" key="1">
    <citation type="journal article" date="2017" name="Genome Biol.">
        <title>Comparative genomics reveals high biological diversity and specific adaptations in the industrially and medically important fungal genus Aspergillus.</title>
        <authorList>
            <person name="de Vries R.P."/>
            <person name="Riley R."/>
            <person name="Wiebenga A."/>
            <person name="Aguilar-Osorio G."/>
            <person name="Amillis S."/>
            <person name="Uchima C.A."/>
            <person name="Anderluh G."/>
            <person name="Asadollahi M."/>
            <person name="Askin M."/>
            <person name="Barry K."/>
            <person name="Battaglia E."/>
            <person name="Bayram O."/>
            <person name="Benocci T."/>
            <person name="Braus-Stromeyer S.A."/>
            <person name="Caldana C."/>
            <person name="Canovas D."/>
            <person name="Cerqueira G.C."/>
            <person name="Chen F."/>
            <person name="Chen W."/>
            <person name="Choi C."/>
            <person name="Clum A."/>
            <person name="Dos Santos R.A."/>
            <person name="Damasio A.R."/>
            <person name="Diallinas G."/>
            <person name="Emri T."/>
            <person name="Fekete E."/>
            <person name="Flipphi M."/>
            <person name="Freyberg S."/>
            <person name="Gallo A."/>
            <person name="Gournas C."/>
            <person name="Habgood R."/>
            <person name="Hainaut M."/>
            <person name="Harispe M.L."/>
            <person name="Henrissat B."/>
            <person name="Hilden K.S."/>
            <person name="Hope R."/>
            <person name="Hossain A."/>
            <person name="Karabika E."/>
            <person name="Karaffa L."/>
            <person name="Karanyi Z."/>
            <person name="Krasevec N."/>
            <person name="Kuo A."/>
            <person name="Kusch H."/>
            <person name="LaButti K."/>
            <person name="Lagendijk E.L."/>
            <person name="Lapidus A."/>
            <person name="Levasseur A."/>
            <person name="Lindquist E."/>
            <person name="Lipzen A."/>
            <person name="Logrieco A.F."/>
            <person name="MacCabe A."/>
            <person name="Maekelae M.R."/>
            <person name="Malavazi I."/>
            <person name="Melin P."/>
            <person name="Meyer V."/>
            <person name="Mielnichuk N."/>
            <person name="Miskei M."/>
            <person name="Molnar A.P."/>
            <person name="Mule G."/>
            <person name="Ngan C.Y."/>
            <person name="Orejas M."/>
            <person name="Orosz E."/>
            <person name="Ouedraogo J.P."/>
            <person name="Overkamp K.M."/>
            <person name="Park H.-S."/>
            <person name="Perrone G."/>
            <person name="Piumi F."/>
            <person name="Punt P.J."/>
            <person name="Ram A.F."/>
            <person name="Ramon A."/>
            <person name="Rauscher S."/>
            <person name="Record E."/>
            <person name="Riano-Pachon D.M."/>
            <person name="Robert V."/>
            <person name="Roehrig J."/>
            <person name="Ruller R."/>
            <person name="Salamov A."/>
            <person name="Salih N.S."/>
            <person name="Samson R.A."/>
            <person name="Sandor E."/>
            <person name="Sanguinetti M."/>
            <person name="Schuetze T."/>
            <person name="Sepcic K."/>
            <person name="Shelest E."/>
            <person name="Sherlock G."/>
            <person name="Sophianopoulou V."/>
            <person name="Squina F.M."/>
            <person name="Sun H."/>
            <person name="Susca A."/>
            <person name="Todd R.B."/>
            <person name="Tsang A."/>
            <person name="Unkles S.E."/>
            <person name="van de Wiele N."/>
            <person name="van Rossen-Uffink D."/>
            <person name="Oliveira J.V."/>
            <person name="Vesth T.C."/>
            <person name="Visser J."/>
            <person name="Yu J.-H."/>
            <person name="Zhou M."/>
            <person name="Andersen M.R."/>
            <person name="Archer D.B."/>
            <person name="Baker S.E."/>
            <person name="Benoit I."/>
            <person name="Brakhage A.A."/>
            <person name="Braus G.H."/>
            <person name="Fischer R."/>
            <person name="Frisvad J.C."/>
            <person name="Goldman G.H."/>
            <person name="Houbraken J."/>
            <person name="Oakley B."/>
            <person name="Pocsi I."/>
            <person name="Scazzocchio C."/>
            <person name="Seiboth B."/>
            <person name="vanKuyk P.A."/>
            <person name="Wortman J."/>
            <person name="Dyer P.S."/>
            <person name="Grigoriev I.V."/>
        </authorList>
    </citation>
    <scope>NUCLEOTIDE SEQUENCE [LARGE SCALE GENOMIC DNA]</scope>
    <source>
        <strain evidence="9">ITEM 5010</strain>
    </source>
</reference>
<evidence type="ECO:0000313" key="9">
    <source>
        <dbReference type="Proteomes" id="UP000188318"/>
    </source>
</evidence>
<gene>
    <name evidence="8" type="ORF">ASPCADRAFT_150660</name>
</gene>
<sequence>MVHDEPHEEDVLRPLLADQPSPNTTKDQPTTVYWRPTILCILLFLVMGIGSFISAAPQLRLFESIICQQYYRDLDALPDGSGIPEQMCKAGPVQAALAELVGWQSFFDNIPGLLLALPYGILADRYGRRLVMTMSFVGQLGGFAWILMVCWLRLPIKAIWFSSAFLIVGGGTSVAASVVMMVITDSTPEIKRSQIFMWFEAAVLLAEIVSPPVGSLLMKYSIWLPILINSACCGVSILLSWYIPETRQYAVRQANTEHTETPTTASDEDRSGLHDGSSRATSLVDNLQKRLLVIISQWNIFLLVLSFLVANFARDSMAFLLQYISNRYSWPIAKTSYMLSFRALAQFLQFLFILPFIDRTMRKRFETRPKEKDLYLSRCSIVIMTLGFAALGVAPTVGLSMLGIAIYTVGSGFSTFARSLISSLMDPTMMGALYSTLAIMETIGSLLAGPSMSWAFRWGMDLGGVWLGMPYLIAAVLCASMTAVTFMVRLDRGVNRVVGGV</sequence>
<feature type="transmembrane region" description="Helical" evidence="6">
    <location>
        <begin position="291"/>
        <end position="312"/>
    </location>
</feature>
<dbReference type="Gene3D" id="1.20.1250.20">
    <property type="entry name" value="MFS general substrate transporter like domains"/>
    <property type="match status" value="1"/>
</dbReference>
<keyword evidence="4 6" id="KW-0472">Membrane</keyword>
<comment type="subcellular location">
    <subcellularLocation>
        <location evidence="1">Membrane</location>
        <topology evidence="1">Multi-pass membrane protein</topology>
    </subcellularLocation>
</comment>
<dbReference type="GO" id="GO:0016020">
    <property type="term" value="C:membrane"/>
    <property type="evidence" value="ECO:0007669"/>
    <property type="project" value="UniProtKB-SubCell"/>
</dbReference>
<keyword evidence="3 6" id="KW-1133">Transmembrane helix</keyword>
<dbReference type="InterPro" id="IPR020846">
    <property type="entry name" value="MFS_dom"/>
</dbReference>